<name>A0AA38WCL1_9ASTR</name>
<dbReference type="EMBL" id="JARYMX010000005">
    <property type="protein sequence ID" value="KAJ9547115.1"/>
    <property type="molecule type" value="Genomic_DNA"/>
</dbReference>
<dbReference type="PANTHER" id="PTHR11439">
    <property type="entry name" value="GAG-POL-RELATED RETROTRANSPOSON"/>
    <property type="match status" value="1"/>
</dbReference>
<accession>A0AA38WCL1</accession>
<gene>
    <name evidence="1" type="ORF">OSB04_019658</name>
</gene>
<comment type="caution">
    <text evidence="1">The sequence shown here is derived from an EMBL/GenBank/DDBJ whole genome shotgun (WGS) entry which is preliminary data.</text>
</comment>
<proteinExistence type="predicted"/>
<evidence type="ECO:0000313" key="2">
    <source>
        <dbReference type="Proteomes" id="UP001172457"/>
    </source>
</evidence>
<evidence type="ECO:0000313" key="1">
    <source>
        <dbReference type="EMBL" id="KAJ9547115.1"/>
    </source>
</evidence>
<sequence length="412" mass="46625">MYAMLCTRPDVAYSISVTSRYQQNPGETHWVAVKNILKYMRRTKEMFLVFGGSEDEISVTGYSDASFQTDKDDFKSQSGYVFTLNGGAISWKSSKQDTIADSTTEAEYIVASDAAKEAVWLRNFISDLRIVASISRPIDIYCDNSGAVAQVKEPREHHKSRHVLRKYHLIQEIIGRGDMRICKIPTDENVADPLTKPLARAKHEGHASSIGMQYLDTSNSPNANPPKDTYFDSGSLAKPPRFNADNFFLWKSRMELFLSGSDPQMPYFLEHGPYVPTSIIPSIAATTTSPAVPERTFIKLVSNWTDEDKCLVNVDTKARSLIAMSLPDEVFHSIRKLKTAKEIRDTLCIQYEGADALIESRKIRLIRQYEKFIASKGETLAQTHRRFNCLLIDVDPVFLRLYEISMILYLSS</sequence>
<dbReference type="PANTHER" id="PTHR11439:SF496">
    <property type="entry name" value="RNA-DIRECTED DNA POLYMERASE"/>
    <property type="match status" value="1"/>
</dbReference>
<dbReference type="Proteomes" id="UP001172457">
    <property type="component" value="Chromosome 5"/>
</dbReference>
<organism evidence="1 2">
    <name type="scientific">Centaurea solstitialis</name>
    <name type="common">yellow star-thistle</name>
    <dbReference type="NCBI Taxonomy" id="347529"/>
    <lineage>
        <taxon>Eukaryota</taxon>
        <taxon>Viridiplantae</taxon>
        <taxon>Streptophyta</taxon>
        <taxon>Embryophyta</taxon>
        <taxon>Tracheophyta</taxon>
        <taxon>Spermatophyta</taxon>
        <taxon>Magnoliopsida</taxon>
        <taxon>eudicotyledons</taxon>
        <taxon>Gunneridae</taxon>
        <taxon>Pentapetalae</taxon>
        <taxon>asterids</taxon>
        <taxon>campanulids</taxon>
        <taxon>Asterales</taxon>
        <taxon>Asteraceae</taxon>
        <taxon>Carduoideae</taxon>
        <taxon>Cardueae</taxon>
        <taxon>Centaureinae</taxon>
        <taxon>Centaurea</taxon>
    </lineage>
</organism>
<dbReference type="Pfam" id="PF14223">
    <property type="entry name" value="Retrotran_gag_2"/>
    <property type="match status" value="1"/>
</dbReference>
<keyword evidence="2" id="KW-1185">Reference proteome</keyword>
<protein>
    <submittedName>
        <fullName evidence="1">Uncharacterized protein</fullName>
    </submittedName>
</protein>
<reference evidence="1" key="1">
    <citation type="submission" date="2023-03" db="EMBL/GenBank/DDBJ databases">
        <title>Chromosome-scale reference genome and RAD-based genetic map of yellow starthistle (Centaurea solstitialis) reveal putative structural variation and QTLs associated with invader traits.</title>
        <authorList>
            <person name="Reatini B."/>
            <person name="Cang F.A."/>
            <person name="Jiang Q."/>
            <person name="Mckibben M.T.W."/>
            <person name="Barker M.S."/>
            <person name="Rieseberg L.H."/>
            <person name="Dlugosch K.M."/>
        </authorList>
    </citation>
    <scope>NUCLEOTIDE SEQUENCE</scope>
    <source>
        <strain evidence="1">CAN-66</strain>
        <tissue evidence="1">Leaf</tissue>
    </source>
</reference>
<dbReference type="CDD" id="cd09272">
    <property type="entry name" value="RNase_HI_RT_Ty1"/>
    <property type="match status" value="1"/>
</dbReference>
<dbReference type="AlphaFoldDB" id="A0AA38WCL1"/>